<evidence type="ECO:0000313" key="5">
    <source>
        <dbReference type="EMBL" id="ETR70126.1"/>
    </source>
</evidence>
<keyword evidence="3" id="KW-0677">Repeat</keyword>
<keyword evidence="2" id="KW-0732">Signal</keyword>
<dbReference type="AlphaFoldDB" id="A0A1V1P5U5"/>
<keyword evidence="4" id="KW-1015">Disulfide bond</keyword>
<proteinExistence type="predicted"/>
<dbReference type="InterPro" id="IPR032675">
    <property type="entry name" value="LRR_dom_sf"/>
</dbReference>
<protein>
    <submittedName>
        <fullName evidence="5">Uncharacterized protein</fullName>
    </submittedName>
</protein>
<dbReference type="Gene3D" id="3.80.10.10">
    <property type="entry name" value="Ribonuclease Inhibitor"/>
    <property type="match status" value="1"/>
</dbReference>
<evidence type="ECO:0000256" key="4">
    <source>
        <dbReference type="ARBA" id="ARBA00023157"/>
    </source>
</evidence>
<comment type="caution">
    <text evidence="5">The sequence shown here is derived from an EMBL/GenBank/DDBJ whole genome shotgun (WGS) entry which is preliminary data.</text>
</comment>
<dbReference type="GO" id="GO:0030313">
    <property type="term" value="C:cell envelope"/>
    <property type="evidence" value="ECO:0007669"/>
    <property type="project" value="UniProtKB-SubCell"/>
</dbReference>
<dbReference type="PANTHER" id="PTHR48059:SF30">
    <property type="entry name" value="OS06G0587000 PROTEIN"/>
    <property type="match status" value="1"/>
</dbReference>
<dbReference type="InterPro" id="IPR011936">
    <property type="entry name" value="Myxo_disulph_rpt"/>
</dbReference>
<dbReference type="PANTHER" id="PTHR48059">
    <property type="entry name" value="POLYGALACTURONASE INHIBITOR 1"/>
    <property type="match status" value="1"/>
</dbReference>
<sequence>MIQAGLHVMTIQNPVLILKMIEILYFSDGFSLQNYHLWYEYWEDPTHGKIKCWSDAGDKCKYAPCGAGATFYIENDNNFKCQNNSWQYNNENVGNNEIYCIQFDTCGDGFLSIYEECDDGNRVNGDGCTVDCRIEQVEIKDIHLIEREALIDLYYSTNGDNWSNNFKWLGGSGSECSWYGVICDDFNHIKALHLYTNNLNGTIPISIKNLIYLNSLILHNNKLTGNCPKEVFQLEYLDSITLNNNNFTNNLNKLAIQYVQEELSKWDIKNDKKIGIEEAIHALQKSSGIK</sequence>
<comment type="subcellular location">
    <subcellularLocation>
        <location evidence="1">Cell envelope</location>
    </subcellularLocation>
</comment>
<dbReference type="SUPFAM" id="SSF52058">
    <property type="entry name" value="L domain-like"/>
    <property type="match status" value="1"/>
</dbReference>
<dbReference type="NCBIfam" id="TIGR02232">
    <property type="entry name" value="myxo_disulf_rpt"/>
    <property type="match status" value="1"/>
</dbReference>
<reference evidence="6" key="1">
    <citation type="submission" date="2012-11" db="EMBL/GenBank/DDBJ databases">
        <authorList>
            <person name="Lucero-Rivera Y.E."/>
            <person name="Tovar-Ramirez D."/>
        </authorList>
    </citation>
    <scope>NUCLEOTIDE SEQUENCE [LARGE SCALE GENOMIC DNA]</scope>
    <source>
        <strain evidence="6">Araruama</strain>
    </source>
</reference>
<dbReference type="EMBL" id="ATBP01000481">
    <property type="protein sequence ID" value="ETR70126.1"/>
    <property type="molecule type" value="Genomic_DNA"/>
</dbReference>
<evidence type="ECO:0000256" key="2">
    <source>
        <dbReference type="ARBA" id="ARBA00022729"/>
    </source>
</evidence>
<dbReference type="Proteomes" id="UP000189670">
    <property type="component" value="Unassembled WGS sequence"/>
</dbReference>
<evidence type="ECO:0000313" key="6">
    <source>
        <dbReference type="Proteomes" id="UP000189670"/>
    </source>
</evidence>
<dbReference type="InterPro" id="IPR051848">
    <property type="entry name" value="PGIP"/>
</dbReference>
<evidence type="ECO:0000256" key="1">
    <source>
        <dbReference type="ARBA" id="ARBA00004196"/>
    </source>
</evidence>
<evidence type="ECO:0000256" key="3">
    <source>
        <dbReference type="ARBA" id="ARBA00022737"/>
    </source>
</evidence>
<name>A0A1V1P5U5_9BACT</name>
<gene>
    <name evidence="5" type="ORF">OMM_03459</name>
</gene>
<organism evidence="5 6">
    <name type="scientific">Candidatus Magnetoglobus multicellularis str. Araruama</name>
    <dbReference type="NCBI Taxonomy" id="890399"/>
    <lineage>
        <taxon>Bacteria</taxon>
        <taxon>Pseudomonadati</taxon>
        <taxon>Thermodesulfobacteriota</taxon>
        <taxon>Desulfobacteria</taxon>
        <taxon>Desulfobacterales</taxon>
        <taxon>Desulfobacteraceae</taxon>
        <taxon>Candidatus Magnetoglobus</taxon>
    </lineage>
</organism>
<accession>A0A1V1P5U5</accession>